<dbReference type="SUPFAM" id="SSF52313">
    <property type="entry name" value="Ribosomal protein S2"/>
    <property type="match status" value="1"/>
</dbReference>
<accession>A0A5J6XIG4</accession>
<dbReference type="GO" id="GO:0003735">
    <property type="term" value="F:structural constituent of ribosome"/>
    <property type="evidence" value="ECO:0007669"/>
    <property type="project" value="InterPro"/>
</dbReference>
<dbReference type="NCBIfam" id="TIGR01011">
    <property type="entry name" value="rpsB_bact"/>
    <property type="match status" value="1"/>
</dbReference>
<dbReference type="GO" id="GO:0005763">
    <property type="term" value="C:mitochondrial small ribosomal subunit"/>
    <property type="evidence" value="ECO:0007669"/>
    <property type="project" value="TreeGrafter"/>
</dbReference>
<evidence type="ECO:0000256" key="1">
    <source>
        <dbReference type="ARBA" id="ARBA00006242"/>
    </source>
</evidence>
<dbReference type="InterPro" id="IPR018130">
    <property type="entry name" value="Ribosomal_uS2_CS"/>
</dbReference>
<dbReference type="GO" id="GO:0006412">
    <property type="term" value="P:translation"/>
    <property type="evidence" value="ECO:0007669"/>
    <property type="project" value="InterPro"/>
</dbReference>
<organism evidence="5">
    <name type="scientific">Pogonatum inflexum</name>
    <dbReference type="NCBI Taxonomy" id="185755"/>
    <lineage>
        <taxon>Eukaryota</taxon>
        <taxon>Viridiplantae</taxon>
        <taxon>Streptophyta</taxon>
        <taxon>Embryophyta</taxon>
        <taxon>Bryophyta</taxon>
        <taxon>Bryophytina</taxon>
        <taxon>Polytrichopsida</taxon>
        <taxon>Polytrichales</taxon>
        <taxon>Polytrichaceae</taxon>
        <taxon>Pogonatum</taxon>
    </lineage>
</organism>
<dbReference type="PANTHER" id="PTHR12534">
    <property type="entry name" value="30S RIBOSOMAL PROTEIN S2 PROKARYOTIC AND ORGANELLAR"/>
    <property type="match status" value="1"/>
</dbReference>
<name>A0A5J6XIG4_9BRYO</name>
<sequence>MYNSSLLIIQKLLSTNAYLGHRIPTSDFQGYLYGFRNEMAIINLEKTLICLRRACNLIEFIIRAKGHFLLVNTNPEYNKIIEQMAKKTNQSYINHKWIGGFLTNRKHMKNVQKHFQNFSAHSKFKDASTSSPFDLFPHFRKMRKCFEGIIMTHDIPDCLVIMNANKNSMAILEANQLQIPIVSLVDSNISNRLQKLITYPIPVNDDSIQFVYLFCNLITKTVILSQSTWPLSRKPSNGGRRP</sequence>
<dbReference type="Gene3D" id="3.40.50.10490">
    <property type="entry name" value="Glucose-6-phosphate isomerase like protein, domain 1"/>
    <property type="match status" value="1"/>
</dbReference>
<dbReference type="PROSITE" id="PS00963">
    <property type="entry name" value="RIBOSOMAL_S2_2"/>
    <property type="match status" value="1"/>
</dbReference>
<dbReference type="HAMAP" id="MF_00291_B">
    <property type="entry name" value="Ribosomal_uS2_B"/>
    <property type="match status" value="1"/>
</dbReference>
<evidence type="ECO:0000256" key="4">
    <source>
        <dbReference type="RuleBase" id="RU003631"/>
    </source>
</evidence>
<proteinExistence type="inferred from homology"/>
<geneLocation type="mitochondrion" evidence="5"/>
<dbReference type="PROSITE" id="PS00962">
    <property type="entry name" value="RIBOSOMAL_S2_1"/>
    <property type="match status" value="1"/>
</dbReference>
<evidence type="ECO:0000256" key="3">
    <source>
        <dbReference type="ARBA" id="ARBA00023274"/>
    </source>
</evidence>
<dbReference type="InterPro" id="IPR005706">
    <property type="entry name" value="Ribosomal_uS2_bac/mit/plastid"/>
</dbReference>
<comment type="similarity">
    <text evidence="1 4">Belongs to the universal ribosomal protein uS2 family.</text>
</comment>
<evidence type="ECO:0000313" key="5">
    <source>
        <dbReference type="EMBL" id="QFK69608.1"/>
    </source>
</evidence>
<keyword evidence="5" id="KW-0496">Mitochondrion</keyword>
<keyword evidence="3 4" id="KW-0687">Ribonucleoprotein</keyword>
<protein>
    <submittedName>
        <fullName evidence="5">Ribosomal protein S2</fullName>
    </submittedName>
</protein>
<dbReference type="CDD" id="cd01425">
    <property type="entry name" value="RPS2"/>
    <property type="match status" value="1"/>
</dbReference>
<reference evidence="5" key="1">
    <citation type="submission" date="2018-11" db="EMBL/GenBank/DDBJ databases">
        <authorList>
            <person name="Zhenggang X."/>
            <person name="Meng D."/>
        </authorList>
    </citation>
    <scope>NUCLEOTIDE SEQUENCE</scope>
</reference>
<evidence type="ECO:0000256" key="2">
    <source>
        <dbReference type="ARBA" id="ARBA00022980"/>
    </source>
</evidence>
<keyword evidence="2 4" id="KW-0689">Ribosomal protein</keyword>
<dbReference type="PANTHER" id="PTHR12534:SF1">
    <property type="entry name" value="SMALL RIBOSOMAL SUBUNIT PROTEIN US2M"/>
    <property type="match status" value="1"/>
</dbReference>
<dbReference type="AlphaFoldDB" id="A0A5J6XIG4"/>
<dbReference type="PRINTS" id="PR00395">
    <property type="entry name" value="RIBOSOMALS2"/>
</dbReference>
<dbReference type="InterPro" id="IPR001865">
    <property type="entry name" value="Ribosomal_uS2"/>
</dbReference>
<gene>
    <name evidence="5" type="primary">rps2</name>
</gene>
<dbReference type="Pfam" id="PF00318">
    <property type="entry name" value="Ribosomal_S2"/>
    <property type="match status" value="1"/>
</dbReference>
<dbReference type="InterPro" id="IPR023591">
    <property type="entry name" value="Ribosomal_uS2_flav_dom_sf"/>
</dbReference>
<dbReference type="EMBL" id="MK131350">
    <property type="protein sequence ID" value="QFK69608.1"/>
    <property type="molecule type" value="Genomic_DNA"/>
</dbReference>